<evidence type="ECO:0000313" key="2">
    <source>
        <dbReference type="Proteomes" id="UP001195769"/>
    </source>
</evidence>
<dbReference type="AlphaFoldDB" id="A0AAD4HPU5"/>
<dbReference type="EMBL" id="JABBWK010000009">
    <property type="protein sequence ID" value="KAG1904558.1"/>
    <property type="molecule type" value="Genomic_DNA"/>
</dbReference>
<gene>
    <name evidence="1" type="ORF">F5891DRAFT_976774</name>
</gene>
<comment type="caution">
    <text evidence="1">The sequence shown here is derived from an EMBL/GenBank/DDBJ whole genome shotgun (WGS) entry which is preliminary data.</text>
</comment>
<proteinExistence type="predicted"/>
<keyword evidence="2" id="KW-1185">Reference proteome</keyword>
<dbReference type="GeneID" id="64670947"/>
<accession>A0AAD4HPU5</accession>
<evidence type="ECO:0000313" key="1">
    <source>
        <dbReference type="EMBL" id="KAG1904558.1"/>
    </source>
</evidence>
<dbReference type="Proteomes" id="UP001195769">
    <property type="component" value="Unassembled WGS sequence"/>
</dbReference>
<dbReference type="RefSeq" id="XP_041230133.1">
    <property type="nucleotide sequence ID" value="XM_041376649.1"/>
</dbReference>
<reference evidence="1" key="1">
    <citation type="journal article" date="2020" name="New Phytol.">
        <title>Comparative genomics reveals dynamic genome evolution in host specialist ectomycorrhizal fungi.</title>
        <authorList>
            <person name="Lofgren L.A."/>
            <person name="Nguyen N.H."/>
            <person name="Vilgalys R."/>
            <person name="Ruytinx J."/>
            <person name="Liao H.L."/>
            <person name="Branco S."/>
            <person name="Kuo A."/>
            <person name="LaButti K."/>
            <person name="Lipzen A."/>
            <person name="Andreopoulos W."/>
            <person name="Pangilinan J."/>
            <person name="Riley R."/>
            <person name="Hundley H."/>
            <person name="Na H."/>
            <person name="Barry K."/>
            <person name="Grigoriev I.V."/>
            <person name="Stajich J.E."/>
            <person name="Kennedy P.G."/>
        </authorList>
    </citation>
    <scope>NUCLEOTIDE SEQUENCE</scope>
    <source>
        <strain evidence="1">FC203</strain>
    </source>
</reference>
<name>A0AAD4HPU5_9AGAM</name>
<sequence>MNMSREELYKNARKAQSKANVAIAEVKATHQKATKTAESPAKQPKITTSDVQENIKNIEHYGQKFLVTHLLWLHGNTKMTFETDIDDGYQDAKIRTWCGPTIFNCTEANMKSADYRQEHFGTQIGWMMNDSGEWYYDTWHVALLHIRWKGEQDINTIFLNPKLMMGLDHTTPGMIAASAILAQWAASVDTLLTD</sequence>
<organism evidence="1 2">
    <name type="scientific">Suillus fuscotomentosus</name>
    <dbReference type="NCBI Taxonomy" id="1912939"/>
    <lineage>
        <taxon>Eukaryota</taxon>
        <taxon>Fungi</taxon>
        <taxon>Dikarya</taxon>
        <taxon>Basidiomycota</taxon>
        <taxon>Agaricomycotina</taxon>
        <taxon>Agaricomycetes</taxon>
        <taxon>Agaricomycetidae</taxon>
        <taxon>Boletales</taxon>
        <taxon>Suillineae</taxon>
        <taxon>Suillaceae</taxon>
        <taxon>Suillus</taxon>
    </lineage>
</organism>
<protein>
    <submittedName>
        <fullName evidence="1">Uncharacterized protein</fullName>
    </submittedName>
</protein>